<keyword evidence="1" id="KW-0812">Transmembrane</keyword>
<dbReference type="Gene3D" id="1.20.144.10">
    <property type="entry name" value="Phosphatidic acid phosphatase type 2/haloperoxidase"/>
    <property type="match status" value="1"/>
</dbReference>
<name>M0LY99_9EURY</name>
<feature type="transmembrane region" description="Helical" evidence="1">
    <location>
        <begin position="108"/>
        <end position="127"/>
    </location>
</feature>
<feature type="transmembrane region" description="Helical" evidence="1">
    <location>
        <begin position="139"/>
        <end position="157"/>
    </location>
</feature>
<sequence length="251" mass="26180">MWFDATTVEVVRNAVSGRVAIAVLLVSFLGSIYVIAPAVTAAFLHTGRWRTRAIDTWPGIVIGGYGVFVSLKPLFSIDRPPVDPPLAREALPVGLGPLYDLGVGFGSASFPSGHAVAATVFWGLVVLDAPYGTRRTRAVVCGAVVALVCFSRIALGVHYPADVVGGAVIGLAYLALAVGLRELSPRPVRATLLLAGLFAIGGVPSGRPTDAAILLAALGVVVLVYRYGPRLGIRPADERDETAADPSPVQF</sequence>
<dbReference type="InterPro" id="IPR036938">
    <property type="entry name" value="PAP2/HPO_sf"/>
</dbReference>
<dbReference type="PANTHER" id="PTHR14969">
    <property type="entry name" value="SPHINGOSINE-1-PHOSPHATE PHOSPHOHYDROLASE"/>
    <property type="match status" value="1"/>
</dbReference>
<organism evidence="3 4">
    <name type="scientific">Halobiforma nitratireducens JCM 10879</name>
    <dbReference type="NCBI Taxonomy" id="1227454"/>
    <lineage>
        <taxon>Archaea</taxon>
        <taxon>Methanobacteriati</taxon>
        <taxon>Methanobacteriota</taxon>
        <taxon>Stenosarchaea group</taxon>
        <taxon>Halobacteria</taxon>
        <taxon>Halobacteriales</taxon>
        <taxon>Natrialbaceae</taxon>
        <taxon>Halobiforma</taxon>
    </lineage>
</organism>
<feature type="transmembrane region" description="Helical" evidence="1">
    <location>
        <begin position="163"/>
        <end position="180"/>
    </location>
</feature>
<gene>
    <name evidence="3" type="ORF">C446_10015</name>
</gene>
<keyword evidence="4" id="KW-1185">Reference proteome</keyword>
<protein>
    <submittedName>
        <fullName evidence="3">PA-phosphatase-like phosphoesterase</fullName>
    </submittedName>
</protein>
<accession>M0LY99</accession>
<dbReference type="RefSeq" id="WP_006672918.1">
    <property type="nucleotide sequence ID" value="NZ_AOMA01000096.1"/>
</dbReference>
<dbReference type="InterPro" id="IPR000326">
    <property type="entry name" value="PAP2/HPO"/>
</dbReference>
<keyword evidence="1" id="KW-1133">Transmembrane helix</keyword>
<dbReference type="SUPFAM" id="SSF48317">
    <property type="entry name" value="Acid phosphatase/Vanadium-dependent haloperoxidase"/>
    <property type="match status" value="1"/>
</dbReference>
<dbReference type="OrthoDB" id="203007at2157"/>
<dbReference type="AlphaFoldDB" id="M0LY99"/>
<dbReference type="EMBL" id="AOMA01000096">
    <property type="protein sequence ID" value="EMA38542.1"/>
    <property type="molecule type" value="Genomic_DNA"/>
</dbReference>
<feature type="transmembrane region" description="Helical" evidence="1">
    <location>
        <begin position="20"/>
        <end position="44"/>
    </location>
</feature>
<feature type="transmembrane region" description="Helical" evidence="1">
    <location>
        <begin position="211"/>
        <end position="228"/>
    </location>
</feature>
<dbReference type="eggNOG" id="arCOG03058">
    <property type="taxonomic scope" value="Archaea"/>
</dbReference>
<feature type="domain" description="Phosphatidic acid phosphatase type 2/haloperoxidase" evidence="2">
    <location>
        <begin position="57"/>
        <end position="178"/>
    </location>
</feature>
<evidence type="ECO:0000313" key="3">
    <source>
        <dbReference type="EMBL" id="EMA38542.1"/>
    </source>
</evidence>
<proteinExistence type="predicted"/>
<keyword evidence="1" id="KW-0472">Membrane</keyword>
<dbReference type="Proteomes" id="UP000011607">
    <property type="component" value="Unassembled WGS sequence"/>
</dbReference>
<dbReference type="Pfam" id="PF01569">
    <property type="entry name" value="PAP2"/>
    <property type="match status" value="1"/>
</dbReference>
<reference evidence="3 4" key="1">
    <citation type="journal article" date="2014" name="PLoS Genet.">
        <title>Phylogenetically driven sequencing of extremely halophilic archaea reveals strategies for static and dynamic osmo-response.</title>
        <authorList>
            <person name="Becker E.A."/>
            <person name="Seitzer P.M."/>
            <person name="Tritt A."/>
            <person name="Larsen D."/>
            <person name="Krusor M."/>
            <person name="Yao A.I."/>
            <person name="Wu D."/>
            <person name="Madern D."/>
            <person name="Eisen J.A."/>
            <person name="Darling A.E."/>
            <person name="Facciotti M.T."/>
        </authorList>
    </citation>
    <scope>NUCLEOTIDE SEQUENCE [LARGE SCALE GENOMIC DNA]</scope>
    <source>
        <strain evidence="3 4">JCM 10879</strain>
    </source>
</reference>
<dbReference type="PANTHER" id="PTHR14969:SF13">
    <property type="entry name" value="AT30094P"/>
    <property type="match status" value="1"/>
</dbReference>
<evidence type="ECO:0000259" key="2">
    <source>
        <dbReference type="SMART" id="SM00014"/>
    </source>
</evidence>
<evidence type="ECO:0000313" key="4">
    <source>
        <dbReference type="Proteomes" id="UP000011607"/>
    </source>
</evidence>
<dbReference type="SMART" id="SM00014">
    <property type="entry name" value="acidPPc"/>
    <property type="match status" value="1"/>
</dbReference>
<dbReference type="STRING" id="1227454.C446_10015"/>
<evidence type="ECO:0000256" key="1">
    <source>
        <dbReference type="SAM" id="Phobius"/>
    </source>
</evidence>
<feature type="transmembrane region" description="Helical" evidence="1">
    <location>
        <begin position="187"/>
        <end position="205"/>
    </location>
</feature>
<comment type="caution">
    <text evidence="3">The sequence shown here is derived from an EMBL/GenBank/DDBJ whole genome shotgun (WGS) entry which is preliminary data.</text>
</comment>